<dbReference type="PANTHER" id="PTHR16515">
    <property type="entry name" value="PR DOMAIN ZINC FINGER PROTEIN"/>
    <property type="match status" value="1"/>
</dbReference>
<evidence type="ECO:0000313" key="10">
    <source>
        <dbReference type="EMBL" id="KIK07078.1"/>
    </source>
</evidence>
<feature type="region of interest" description="Disordered" evidence="8">
    <location>
        <begin position="301"/>
        <end position="322"/>
    </location>
</feature>
<accession>A0A0C9YGE2</accession>
<reference evidence="11" key="2">
    <citation type="submission" date="2015-01" db="EMBL/GenBank/DDBJ databases">
        <title>Evolutionary Origins and Diversification of the Mycorrhizal Mutualists.</title>
        <authorList>
            <consortium name="DOE Joint Genome Institute"/>
            <consortium name="Mycorrhizal Genomics Consortium"/>
            <person name="Kohler A."/>
            <person name="Kuo A."/>
            <person name="Nagy L.G."/>
            <person name="Floudas D."/>
            <person name="Copeland A."/>
            <person name="Barry K.W."/>
            <person name="Cichocki N."/>
            <person name="Veneault-Fourrey C."/>
            <person name="LaButti K."/>
            <person name="Lindquist E.A."/>
            <person name="Lipzen A."/>
            <person name="Lundell T."/>
            <person name="Morin E."/>
            <person name="Murat C."/>
            <person name="Riley R."/>
            <person name="Ohm R."/>
            <person name="Sun H."/>
            <person name="Tunlid A."/>
            <person name="Henrissat B."/>
            <person name="Grigoriev I.V."/>
            <person name="Hibbett D.S."/>
            <person name="Martin F."/>
        </authorList>
    </citation>
    <scope>NUCLEOTIDE SEQUENCE [LARGE SCALE GENOMIC DNA]</scope>
    <source>
        <strain evidence="11">LaAM-08-1</strain>
    </source>
</reference>
<protein>
    <recommendedName>
        <fullName evidence="9">C2H2-type domain-containing protein</fullName>
    </recommendedName>
</protein>
<dbReference type="SMART" id="SM00355">
    <property type="entry name" value="ZnF_C2H2"/>
    <property type="match status" value="1"/>
</dbReference>
<evidence type="ECO:0000256" key="3">
    <source>
        <dbReference type="ARBA" id="ARBA00022737"/>
    </source>
</evidence>
<evidence type="ECO:0000256" key="4">
    <source>
        <dbReference type="ARBA" id="ARBA00022771"/>
    </source>
</evidence>
<dbReference type="Gene3D" id="3.30.160.60">
    <property type="entry name" value="Classic Zinc Finger"/>
    <property type="match status" value="1"/>
</dbReference>
<dbReference type="STRING" id="1095629.A0A0C9YGE2"/>
<dbReference type="GO" id="GO:0008270">
    <property type="term" value="F:zinc ion binding"/>
    <property type="evidence" value="ECO:0007669"/>
    <property type="project" value="UniProtKB-KW"/>
</dbReference>
<keyword evidence="2" id="KW-0479">Metal-binding</keyword>
<keyword evidence="4 7" id="KW-0863">Zinc-finger</keyword>
<evidence type="ECO:0000256" key="8">
    <source>
        <dbReference type="SAM" id="MobiDB-lite"/>
    </source>
</evidence>
<proteinExistence type="predicted"/>
<dbReference type="HOGENOM" id="CLU_031473_0_0_1"/>
<feature type="compositionally biased region" description="Polar residues" evidence="8">
    <location>
        <begin position="301"/>
        <end position="317"/>
    </location>
</feature>
<name>A0A0C9YGE2_9AGAR</name>
<evidence type="ECO:0000313" key="11">
    <source>
        <dbReference type="Proteomes" id="UP000054477"/>
    </source>
</evidence>
<dbReference type="SUPFAM" id="SSF57667">
    <property type="entry name" value="beta-beta-alpha zinc fingers"/>
    <property type="match status" value="1"/>
</dbReference>
<dbReference type="PANTHER" id="PTHR16515:SF49">
    <property type="entry name" value="GASTRULA ZINC FINGER PROTEIN XLCGF49.1-LIKE-RELATED"/>
    <property type="match status" value="1"/>
</dbReference>
<evidence type="ECO:0000256" key="6">
    <source>
        <dbReference type="ARBA" id="ARBA00023242"/>
    </source>
</evidence>
<comment type="subcellular location">
    <subcellularLocation>
        <location evidence="1">Nucleus</location>
    </subcellularLocation>
</comment>
<evidence type="ECO:0000256" key="7">
    <source>
        <dbReference type="PROSITE-ProRule" id="PRU00042"/>
    </source>
</evidence>
<evidence type="ECO:0000256" key="5">
    <source>
        <dbReference type="ARBA" id="ARBA00022833"/>
    </source>
</evidence>
<dbReference type="InterPro" id="IPR013087">
    <property type="entry name" value="Znf_C2H2_type"/>
</dbReference>
<gene>
    <name evidence="10" type="ORF">K443DRAFT_673652</name>
</gene>
<sequence>MSFFANASGFTIKDSHVSEVGGDYFNIHFAMPAESTERIATRLLRKRKKRDFDKDDAEADRPRKRRREVREETSDGLKIVHLEDIDLRRQLTTGSNYCTHSAFYGGRVVAVKVFHGPCAKQSQELNLTLAKNFLHSNVPKIVGISGEKRSESPFIIFDGISDRKMNSLLAKALRIDLNGSVELSIKTVKGLAAGLSYMESQSLLSKGIVSNLKWENFDIFAGGGDEPVLSIHLTDTTAHGPHPAPSFYNSEDHRGGIEILSGLCQKLFSEATSILYDDSPERELDTDDSIENYSRVVQNNREGHSNVAQDVSSSTEVRTSHKTPRREVRWKLDKSASNRSLESIVRRFEVYLDRVWALADSPLRRITASPHKLVSHRCPGYLREEITLTADVSRSVVVTHQYPSQSEICTICGQLVQHPSNPVLHHTTQRWRQPPPKINIPTPSISSYVPHPFSAQSWATWQPDPALVPTPPSGEPILPVPGRKRTGLFSSPADSRYSPLIIPIPFPEPTAVHGFESFIPDFVKGRRKQPGHGQFKCQLCDATFTAKHNLENHINVHLGIKKHHCVCGSSFSARSSLTRHGKSCWSTRSSSITNSGDIPLPTFFVT</sequence>
<dbReference type="GO" id="GO:0005634">
    <property type="term" value="C:nucleus"/>
    <property type="evidence" value="ECO:0007669"/>
    <property type="project" value="UniProtKB-SubCell"/>
</dbReference>
<evidence type="ECO:0000259" key="9">
    <source>
        <dbReference type="PROSITE" id="PS50157"/>
    </source>
</evidence>
<dbReference type="GO" id="GO:0010468">
    <property type="term" value="P:regulation of gene expression"/>
    <property type="evidence" value="ECO:0007669"/>
    <property type="project" value="TreeGrafter"/>
</dbReference>
<organism evidence="10 11">
    <name type="scientific">Laccaria amethystina LaAM-08-1</name>
    <dbReference type="NCBI Taxonomy" id="1095629"/>
    <lineage>
        <taxon>Eukaryota</taxon>
        <taxon>Fungi</taxon>
        <taxon>Dikarya</taxon>
        <taxon>Basidiomycota</taxon>
        <taxon>Agaricomycotina</taxon>
        <taxon>Agaricomycetes</taxon>
        <taxon>Agaricomycetidae</taxon>
        <taxon>Agaricales</taxon>
        <taxon>Agaricineae</taxon>
        <taxon>Hydnangiaceae</taxon>
        <taxon>Laccaria</taxon>
    </lineage>
</organism>
<dbReference type="AlphaFoldDB" id="A0A0C9YGE2"/>
<dbReference type="InterPro" id="IPR036236">
    <property type="entry name" value="Znf_C2H2_sf"/>
</dbReference>
<dbReference type="EMBL" id="KN838549">
    <property type="protein sequence ID" value="KIK07078.1"/>
    <property type="molecule type" value="Genomic_DNA"/>
</dbReference>
<dbReference type="PROSITE" id="PS50157">
    <property type="entry name" value="ZINC_FINGER_C2H2_2"/>
    <property type="match status" value="1"/>
</dbReference>
<dbReference type="Proteomes" id="UP000054477">
    <property type="component" value="Unassembled WGS sequence"/>
</dbReference>
<feature type="region of interest" description="Disordered" evidence="8">
    <location>
        <begin position="51"/>
        <end position="72"/>
    </location>
</feature>
<dbReference type="InterPro" id="IPR050331">
    <property type="entry name" value="Zinc_finger"/>
</dbReference>
<keyword evidence="5" id="KW-0862">Zinc</keyword>
<dbReference type="SUPFAM" id="SSF56112">
    <property type="entry name" value="Protein kinase-like (PK-like)"/>
    <property type="match status" value="1"/>
</dbReference>
<dbReference type="PROSITE" id="PS00028">
    <property type="entry name" value="ZINC_FINGER_C2H2_1"/>
    <property type="match status" value="1"/>
</dbReference>
<keyword evidence="3" id="KW-0677">Repeat</keyword>
<keyword evidence="11" id="KW-1185">Reference proteome</keyword>
<keyword evidence="6" id="KW-0539">Nucleus</keyword>
<dbReference type="OrthoDB" id="3026831at2759"/>
<dbReference type="InterPro" id="IPR011009">
    <property type="entry name" value="Kinase-like_dom_sf"/>
</dbReference>
<feature type="domain" description="C2H2-type" evidence="9">
    <location>
        <begin position="535"/>
        <end position="562"/>
    </location>
</feature>
<evidence type="ECO:0000256" key="2">
    <source>
        <dbReference type="ARBA" id="ARBA00022723"/>
    </source>
</evidence>
<evidence type="ECO:0000256" key="1">
    <source>
        <dbReference type="ARBA" id="ARBA00004123"/>
    </source>
</evidence>
<reference evidence="10 11" key="1">
    <citation type="submission" date="2014-04" db="EMBL/GenBank/DDBJ databases">
        <authorList>
            <consortium name="DOE Joint Genome Institute"/>
            <person name="Kuo A."/>
            <person name="Kohler A."/>
            <person name="Nagy L.G."/>
            <person name="Floudas D."/>
            <person name="Copeland A."/>
            <person name="Barry K.W."/>
            <person name="Cichocki N."/>
            <person name="Veneault-Fourrey C."/>
            <person name="LaButti K."/>
            <person name="Lindquist E.A."/>
            <person name="Lipzen A."/>
            <person name="Lundell T."/>
            <person name="Morin E."/>
            <person name="Murat C."/>
            <person name="Sun H."/>
            <person name="Tunlid A."/>
            <person name="Henrissat B."/>
            <person name="Grigoriev I.V."/>
            <person name="Hibbett D.S."/>
            <person name="Martin F."/>
            <person name="Nordberg H.P."/>
            <person name="Cantor M.N."/>
            <person name="Hua S.X."/>
        </authorList>
    </citation>
    <scope>NUCLEOTIDE SEQUENCE [LARGE SCALE GENOMIC DNA]</scope>
    <source>
        <strain evidence="10 11">LaAM-08-1</strain>
    </source>
</reference>